<name>A0ABV0EIZ4_9BURK</name>
<dbReference type="Proteomes" id="UP001482231">
    <property type="component" value="Unassembled WGS sequence"/>
</dbReference>
<proteinExistence type="predicted"/>
<gene>
    <name evidence="2" type="ORF">V6E02_11400</name>
</gene>
<dbReference type="InterPro" id="IPR044894">
    <property type="entry name" value="TubC_N_sf"/>
</dbReference>
<reference evidence="2 3" key="1">
    <citation type="submission" date="2024-02" db="EMBL/GenBank/DDBJ databases">
        <title>New thermophilic sulfur-oxidizing bacteria from a hot springs of the Uzon caldera (Kamchatka, Russia).</title>
        <authorList>
            <person name="Dukat A.M."/>
            <person name="Elcheninov A.G."/>
            <person name="Frolov E.N."/>
        </authorList>
    </citation>
    <scope>NUCLEOTIDE SEQUENCE [LARGE SCALE GENOMIC DNA]</scope>
    <source>
        <strain evidence="2 3">AK1</strain>
    </source>
</reference>
<evidence type="ECO:0000313" key="2">
    <source>
        <dbReference type="EMBL" id="MEO1767817.1"/>
    </source>
</evidence>
<comment type="caution">
    <text evidence="2">The sequence shown here is derived from an EMBL/GenBank/DDBJ whole genome shotgun (WGS) entry which is preliminary data.</text>
</comment>
<dbReference type="InterPro" id="IPR041464">
    <property type="entry name" value="TubC_N"/>
</dbReference>
<dbReference type="RefSeq" id="WP_347308929.1">
    <property type="nucleotide sequence ID" value="NZ_JBAJEX010000011.1"/>
</dbReference>
<keyword evidence="3" id="KW-1185">Reference proteome</keyword>
<accession>A0ABV0EIZ4</accession>
<sequence>MSAAALLADLRAAGFALHPDGDRLIVSPAPKLTPAQREAIREHKPGLLACLWAETLKEHFEERAAILEFDGGIPREEAEAAARASTGLLARNLGLPWAALRLALNDPALPDSPDPVDRPPYGLPAWCLTPDRKPVLQGAFYVHKRSL</sequence>
<organism evidence="2 3">
    <name type="scientific">Thiobacter aerophilum</name>
    <dbReference type="NCBI Taxonomy" id="3121275"/>
    <lineage>
        <taxon>Bacteria</taxon>
        <taxon>Pseudomonadati</taxon>
        <taxon>Pseudomonadota</taxon>
        <taxon>Betaproteobacteria</taxon>
        <taxon>Burkholderiales</taxon>
        <taxon>Thiobacteraceae</taxon>
        <taxon>Thiobacter</taxon>
    </lineage>
</organism>
<protein>
    <recommendedName>
        <fullName evidence="1">TubC N-terminal docking domain-containing protein</fullName>
    </recommendedName>
</protein>
<feature type="domain" description="TubC N-terminal docking" evidence="1">
    <location>
        <begin position="5"/>
        <end position="51"/>
    </location>
</feature>
<evidence type="ECO:0000313" key="3">
    <source>
        <dbReference type="Proteomes" id="UP001482231"/>
    </source>
</evidence>
<dbReference type="Pfam" id="PF18563">
    <property type="entry name" value="TubC_N"/>
    <property type="match status" value="1"/>
</dbReference>
<evidence type="ECO:0000259" key="1">
    <source>
        <dbReference type="Pfam" id="PF18563"/>
    </source>
</evidence>
<dbReference type="EMBL" id="JBAJEX010000011">
    <property type="protein sequence ID" value="MEO1767817.1"/>
    <property type="molecule type" value="Genomic_DNA"/>
</dbReference>
<dbReference type="Gene3D" id="1.10.10.1830">
    <property type="entry name" value="Non-ribosomal peptide synthase, adenylation domain"/>
    <property type="match status" value="1"/>
</dbReference>